<dbReference type="GO" id="GO:0008657">
    <property type="term" value="F:DNA topoisomerase type II (double strand cut, ATP-hydrolyzing) inhibitor activity"/>
    <property type="evidence" value="ECO:0007669"/>
    <property type="project" value="UniProtKB-UniRule"/>
</dbReference>
<feature type="binding site" evidence="3">
    <location>
        <position position="22"/>
    </location>
    <ligand>
        <name>Zn(2+)</name>
        <dbReference type="ChEBI" id="CHEBI:29105"/>
    </ligand>
</feature>
<feature type="binding site" evidence="3">
    <location>
        <position position="10"/>
    </location>
    <ligand>
        <name>Zn(2+)</name>
        <dbReference type="ChEBI" id="CHEBI:29105"/>
    </ligand>
</feature>
<comment type="cofactor">
    <cofactor evidence="3">
        <name>Zn(2+)</name>
        <dbReference type="ChEBI" id="CHEBI:29105"/>
    </cofactor>
    <text evidence="3">Binds 1 zinc ion.</text>
</comment>
<name>A0A1I7NPM9_9HYPH</name>
<dbReference type="PANTHER" id="PTHR36150:SF1">
    <property type="entry name" value="DNA GYRASE INHIBITOR YACG"/>
    <property type="match status" value="1"/>
</dbReference>
<dbReference type="HAMAP" id="MF_00649">
    <property type="entry name" value="DNA_gyrase_inhibitor_YacG"/>
    <property type="match status" value="1"/>
</dbReference>
<sequence>MAAEKKCPVCGKPSVDKFKPFCSKRCADVDLNRWLTGSYVIPARDDEPRDESDTE</sequence>
<comment type="function">
    <text evidence="3">Inhibits all the catalytic activities of DNA gyrase by preventing its interaction with DNA. Acts by binding directly to the C-terminal domain of GyrB, which probably disrupts DNA binding by the gyrase.</text>
</comment>
<feature type="binding site" evidence="3">
    <location>
        <position position="26"/>
    </location>
    <ligand>
        <name>Zn(2+)</name>
        <dbReference type="ChEBI" id="CHEBI:29105"/>
    </ligand>
</feature>
<dbReference type="Gene3D" id="3.30.50.10">
    <property type="entry name" value="Erythroid Transcription Factor GATA-1, subunit A"/>
    <property type="match status" value="1"/>
</dbReference>
<dbReference type="NCBIfam" id="NF002362">
    <property type="entry name" value="PRK01343.1"/>
    <property type="match status" value="1"/>
</dbReference>
<feature type="binding site" evidence="3">
    <location>
        <position position="7"/>
    </location>
    <ligand>
        <name>Zn(2+)</name>
        <dbReference type="ChEBI" id="CHEBI:29105"/>
    </ligand>
</feature>
<dbReference type="InterPro" id="IPR013088">
    <property type="entry name" value="Znf_NHR/GATA"/>
</dbReference>
<dbReference type="PANTHER" id="PTHR36150">
    <property type="entry name" value="DNA GYRASE INHIBITOR YACG"/>
    <property type="match status" value="1"/>
</dbReference>
<dbReference type="RefSeq" id="WP_092425141.1">
    <property type="nucleotide sequence ID" value="NZ_FPCK01000002.1"/>
</dbReference>
<dbReference type="STRING" id="429728.SAMN05216456_2572"/>
<dbReference type="SUPFAM" id="SSF57716">
    <property type="entry name" value="Glucocorticoid receptor-like (DNA-binding domain)"/>
    <property type="match status" value="1"/>
</dbReference>
<keyword evidence="2 3" id="KW-0862">Zinc</keyword>
<organism evidence="4 5">
    <name type="scientific">Devosia crocina</name>
    <dbReference type="NCBI Taxonomy" id="429728"/>
    <lineage>
        <taxon>Bacteria</taxon>
        <taxon>Pseudomonadati</taxon>
        <taxon>Pseudomonadota</taxon>
        <taxon>Alphaproteobacteria</taxon>
        <taxon>Hyphomicrobiales</taxon>
        <taxon>Devosiaceae</taxon>
        <taxon>Devosia</taxon>
    </lineage>
</organism>
<accession>A0A1I7NPM9</accession>
<evidence type="ECO:0000313" key="4">
    <source>
        <dbReference type="EMBL" id="SFV36582.1"/>
    </source>
</evidence>
<evidence type="ECO:0000256" key="3">
    <source>
        <dbReference type="HAMAP-Rule" id="MF_00649"/>
    </source>
</evidence>
<keyword evidence="5" id="KW-1185">Reference proteome</keyword>
<reference evidence="4 5" key="1">
    <citation type="submission" date="2016-10" db="EMBL/GenBank/DDBJ databases">
        <authorList>
            <person name="de Groot N.N."/>
        </authorList>
    </citation>
    <scope>NUCLEOTIDE SEQUENCE [LARGE SCALE GENOMIC DNA]</scope>
    <source>
        <strain evidence="4 5">IPL20</strain>
    </source>
</reference>
<dbReference type="EMBL" id="FPCK01000002">
    <property type="protein sequence ID" value="SFV36582.1"/>
    <property type="molecule type" value="Genomic_DNA"/>
</dbReference>
<keyword evidence="1 3" id="KW-0479">Metal-binding</keyword>
<dbReference type="Proteomes" id="UP000199074">
    <property type="component" value="Unassembled WGS sequence"/>
</dbReference>
<comment type="similarity">
    <text evidence="3">Belongs to the DNA gyrase inhibitor YacG family.</text>
</comment>
<protein>
    <recommendedName>
        <fullName evidence="3">DNA gyrase inhibitor YacG</fullName>
    </recommendedName>
</protein>
<proteinExistence type="inferred from homology"/>
<dbReference type="GO" id="GO:0008270">
    <property type="term" value="F:zinc ion binding"/>
    <property type="evidence" value="ECO:0007669"/>
    <property type="project" value="UniProtKB-UniRule"/>
</dbReference>
<dbReference type="InterPro" id="IPR005584">
    <property type="entry name" value="DNA_gyrase_inhibitor_YacG"/>
</dbReference>
<gene>
    <name evidence="3" type="primary">yacG</name>
    <name evidence="4" type="ORF">SAMN05216456_2572</name>
</gene>
<evidence type="ECO:0000256" key="1">
    <source>
        <dbReference type="ARBA" id="ARBA00022723"/>
    </source>
</evidence>
<dbReference type="Pfam" id="PF03884">
    <property type="entry name" value="YacG"/>
    <property type="match status" value="1"/>
</dbReference>
<comment type="subunit">
    <text evidence="3">Interacts with GyrB.</text>
</comment>
<dbReference type="GO" id="GO:0006355">
    <property type="term" value="P:regulation of DNA-templated transcription"/>
    <property type="evidence" value="ECO:0007669"/>
    <property type="project" value="InterPro"/>
</dbReference>
<dbReference type="AlphaFoldDB" id="A0A1I7NPM9"/>
<evidence type="ECO:0000256" key="2">
    <source>
        <dbReference type="ARBA" id="ARBA00022833"/>
    </source>
</evidence>
<evidence type="ECO:0000313" key="5">
    <source>
        <dbReference type="Proteomes" id="UP000199074"/>
    </source>
</evidence>
<dbReference type="OrthoDB" id="9809663at2"/>